<comment type="catalytic activity">
    <reaction evidence="33">
        <text>N(6)-tetradecanoyl-L-lysyl-[protein] + NAD(+) + H2O = 2''-O-tetradecanoyl-ADP-D-ribose + nicotinamide + L-lysyl-[protein]</text>
        <dbReference type="Rhea" id="RHEA:70567"/>
        <dbReference type="Rhea" id="RHEA-COMP:9752"/>
        <dbReference type="Rhea" id="RHEA-COMP:15437"/>
        <dbReference type="ChEBI" id="CHEBI:15377"/>
        <dbReference type="ChEBI" id="CHEBI:17154"/>
        <dbReference type="ChEBI" id="CHEBI:29969"/>
        <dbReference type="ChEBI" id="CHEBI:57540"/>
        <dbReference type="ChEBI" id="CHEBI:141129"/>
        <dbReference type="ChEBI" id="CHEBI:189674"/>
    </reaction>
    <physiologicalReaction direction="left-to-right" evidence="33">
        <dbReference type="Rhea" id="RHEA:70568"/>
    </physiologicalReaction>
</comment>
<evidence type="ECO:0000256" key="22">
    <source>
        <dbReference type="ARBA" id="ARBA00023136"/>
    </source>
</evidence>
<organism evidence="40 41">
    <name type="scientific">Muntiacus muntjak</name>
    <name type="common">Barking deer</name>
    <name type="synonym">Indian muntjac</name>
    <dbReference type="NCBI Taxonomy" id="9888"/>
    <lineage>
        <taxon>Eukaryota</taxon>
        <taxon>Metazoa</taxon>
        <taxon>Chordata</taxon>
        <taxon>Craniata</taxon>
        <taxon>Vertebrata</taxon>
        <taxon>Euteleostomi</taxon>
        <taxon>Mammalia</taxon>
        <taxon>Eutheria</taxon>
        <taxon>Laurasiatheria</taxon>
        <taxon>Artiodactyla</taxon>
        <taxon>Ruminantia</taxon>
        <taxon>Pecora</taxon>
        <taxon>Cervidae</taxon>
        <taxon>Muntiacinae</taxon>
        <taxon>Muntiacus</taxon>
    </lineage>
</organism>
<dbReference type="GO" id="GO:0005634">
    <property type="term" value="C:nucleus"/>
    <property type="evidence" value="ECO:0007669"/>
    <property type="project" value="UniProtKB-SubCell"/>
</dbReference>
<feature type="binding site" evidence="36">
    <location>
        <position position="212"/>
    </location>
    <ligand>
        <name>Zn(2+)</name>
        <dbReference type="ChEBI" id="CHEBI:29105"/>
    </ligand>
</feature>
<dbReference type="GO" id="GO:0048471">
    <property type="term" value="C:perinuclear region of cytoplasm"/>
    <property type="evidence" value="ECO:0007669"/>
    <property type="project" value="UniProtKB-SubCell"/>
</dbReference>
<feature type="binding site" evidence="35">
    <location>
        <begin position="275"/>
        <end position="277"/>
    </location>
    <ligand>
        <name>NAD(+)</name>
        <dbReference type="ChEBI" id="CHEBI:57540"/>
    </ligand>
</feature>
<keyword evidence="13" id="KW-0597">Phosphoprotein</keyword>
<evidence type="ECO:0000259" key="39">
    <source>
        <dbReference type="PROSITE" id="PS50305"/>
    </source>
</evidence>
<evidence type="ECO:0000256" key="12">
    <source>
        <dbReference type="ARBA" id="ARBA00022490"/>
    </source>
</evidence>
<dbReference type="PIRSF" id="PIRSF037938">
    <property type="entry name" value="SIR2_euk"/>
    <property type="match status" value="1"/>
</dbReference>
<keyword evidence="24" id="KW-0539">Nucleus</keyword>
<dbReference type="InterPro" id="IPR050134">
    <property type="entry name" value="NAD-dep_sirtuin_deacylases"/>
</dbReference>
<keyword evidence="20" id="KW-0832">Ubl conjugation</keyword>
<keyword evidence="23" id="KW-0206">Cytoskeleton</keyword>
<dbReference type="FunFam" id="3.40.50.1220:FF:000005">
    <property type="entry name" value="NAD-dependent deacetylase sirtuin-2"/>
    <property type="match status" value="1"/>
</dbReference>
<feature type="region of interest" description="Disordered" evidence="38">
    <location>
        <begin position="1"/>
        <end position="20"/>
    </location>
</feature>
<dbReference type="Gene3D" id="3.40.50.1220">
    <property type="entry name" value="TPP-binding domain"/>
    <property type="match status" value="1"/>
</dbReference>
<dbReference type="GO" id="GO:0051093">
    <property type="term" value="P:negative regulation of developmental process"/>
    <property type="evidence" value="ECO:0007669"/>
    <property type="project" value="UniProtKB-ARBA"/>
</dbReference>
<keyword evidence="22" id="KW-0472">Membrane</keyword>
<dbReference type="GO" id="GO:0030496">
    <property type="term" value="C:midbody"/>
    <property type="evidence" value="ECO:0007669"/>
    <property type="project" value="UniProtKB-SubCell"/>
</dbReference>
<evidence type="ECO:0000256" key="8">
    <source>
        <dbReference type="ARBA" id="ARBA00006924"/>
    </source>
</evidence>
<feature type="domain" description="Deacetylase sirtuin-type" evidence="39">
    <location>
        <begin position="45"/>
        <end position="327"/>
    </location>
</feature>
<evidence type="ECO:0000256" key="3">
    <source>
        <dbReference type="ARBA" id="ARBA00004186"/>
    </source>
</evidence>
<keyword evidence="16" id="KW-0493">Microtubule</keyword>
<feature type="binding site" evidence="35">
    <location>
        <begin position="73"/>
        <end position="77"/>
    </location>
    <ligand>
        <name>NAD(+)</name>
        <dbReference type="ChEBI" id="CHEBI:57540"/>
    </ligand>
</feature>
<evidence type="ECO:0000256" key="19">
    <source>
        <dbReference type="ARBA" id="ARBA00022833"/>
    </source>
</evidence>
<evidence type="ECO:0000256" key="24">
    <source>
        <dbReference type="ARBA" id="ARBA00023242"/>
    </source>
</evidence>
<evidence type="ECO:0000256" key="1">
    <source>
        <dbReference type="ARBA" id="ARBA00004114"/>
    </source>
</evidence>
<evidence type="ECO:0000256" key="38">
    <source>
        <dbReference type="SAM" id="MobiDB-lite"/>
    </source>
</evidence>
<keyword evidence="19 36" id="KW-0862">Zinc</keyword>
<sequence length="379" mass="41937">PEPTRAPSTDSDSDTEAGATGGEAEMDFLRNFFSQTLGLGTQKERLLDELTLEGVSRYMQSERCRRVICLVGAGISTSAGIPDFRSPNTGLYANLEKYRLPYPEAIFEISYFKKHPEPFFALAKELYPGQFKPTICHYFIRLLKEKGLLLRCYTQNIDTLERVAGLEPEDLVEAHGTFYTSHCVSSGCRQEYSLSWMKGFLNRPSASSWGSCTINITPLYIVFFGENLPARFFSCMQSDFLKVDLLIIMGTSLQVQPFASLIGKAPLSTPRLLINKEKTGQTDPFLGMMMALGGGMDFDSKKAYRDVAWLGDCDQGCLALADLLGWKKELEDLVRKEHASIDAQSGSGAPNPTTSASPRTSPPPPTKDEARTTEGDKPQ</sequence>
<feature type="binding site" evidence="36">
    <location>
        <position position="188"/>
    </location>
    <ligand>
        <name>Zn(2+)</name>
        <dbReference type="ChEBI" id="CHEBI:29105"/>
    </ligand>
</feature>
<gene>
    <name evidence="40" type="ORF">FD754_017468</name>
</gene>
<dbReference type="SUPFAM" id="SSF52467">
    <property type="entry name" value="DHS-like NAD/FAD-binding domain"/>
    <property type="match status" value="1"/>
</dbReference>
<evidence type="ECO:0000256" key="37">
    <source>
        <dbReference type="PROSITE-ProRule" id="PRU00236"/>
    </source>
</evidence>
<evidence type="ECO:0000256" key="14">
    <source>
        <dbReference type="ARBA" id="ARBA00022618"/>
    </source>
</evidence>
<feature type="binding site" evidence="35">
    <location>
        <begin position="155"/>
        <end position="158"/>
    </location>
    <ligand>
        <name>NAD(+)</name>
        <dbReference type="ChEBI" id="CHEBI:57540"/>
    </ligand>
</feature>
<evidence type="ECO:0000313" key="41">
    <source>
        <dbReference type="Proteomes" id="UP000326458"/>
    </source>
</evidence>
<evidence type="ECO:0000256" key="28">
    <source>
        <dbReference type="ARBA" id="ARBA00040697"/>
    </source>
</evidence>
<accession>A0A5N3VTN3</accession>
<evidence type="ECO:0000256" key="17">
    <source>
        <dbReference type="ARBA" id="ARBA00022723"/>
    </source>
</evidence>
<evidence type="ECO:0000313" key="40">
    <source>
        <dbReference type="EMBL" id="KAB0352611.1"/>
    </source>
</evidence>
<feature type="active site" description="Proton acceptor" evidence="34">
    <location>
        <position position="175"/>
    </location>
</feature>
<dbReference type="AlphaFoldDB" id="A0A5N3VTN3"/>
<keyword evidence="10" id="KW-0158">Chromosome</keyword>
<name>A0A5N3VTN3_MUNMU</name>
<comment type="subcellular location">
    <subcellularLocation>
        <location evidence="7">Cell projection</location>
        <location evidence="7">Growth cone</location>
    </subcellularLocation>
    <subcellularLocation>
        <location evidence="5">Chromosome</location>
    </subcellularLocation>
    <subcellularLocation>
        <location evidence="1">Cytoplasm</location>
        <location evidence="1">Cytoskeleton</location>
        <location evidence="1">Microtubule organizing center</location>
        <location evidence="1">Centrosome</location>
        <location evidence="1">Centriole</location>
    </subcellularLocation>
    <subcellularLocation>
        <location evidence="3">Cytoplasm</location>
        <location evidence="3">Cytoskeleton</location>
        <location evidence="3">Spindle</location>
    </subcellularLocation>
    <subcellularLocation>
        <location evidence="6">Cytoplasm</location>
        <location evidence="6">Perinuclear region</location>
    </subcellularLocation>
    <subcellularLocation>
        <location evidence="4">Midbody</location>
    </subcellularLocation>
    <subcellularLocation>
        <location evidence="27">Myelin membrane</location>
    </subcellularLocation>
    <subcellularLocation>
        <location evidence="2">Nucleus</location>
    </subcellularLocation>
</comment>
<dbReference type="GO" id="GO:0051239">
    <property type="term" value="P:regulation of multicellular organismal process"/>
    <property type="evidence" value="ECO:0007669"/>
    <property type="project" value="UniProtKB-ARBA"/>
</dbReference>
<keyword evidence="14" id="KW-0132">Cell division</keyword>
<dbReference type="InterPro" id="IPR029035">
    <property type="entry name" value="DHS-like_NAD/FAD-binding_dom"/>
</dbReference>
<keyword evidence="12" id="KW-0963">Cytoplasm</keyword>
<evidence type="ECO:0000256" key="9">
    <source>
        <dbReference type="ARBA" id="ARBA00012928"/>
    </source>
</evidence>
<protein>
    <recommendedName>
        <fullName evidence="28">NAD-dependent protein deacetylase sirtuin-2</fullName>
        <ecNumber evidence="9">2.3.1.286</ecNumber>
    </recommendedName>
    <alternativeName>
        <fullName evidence="30">NAD-dependent protein defatty-acylase sirtuin-2</fullName>
    </alternativeName>
    <alternativeName>
        <fullName evidence="31">Regulatory protein SIR2 homolog 2</fullName>
    </alternativeName>
    <alternativeName>
        <fullName evidence="29">SIR2-like protein 2</fullName>
    </alternativeName>
</protein>
<feature type="binding site" evidence="35">
    <location>
        <position position="313"/>
    </location>
    <ligand>
        <name>NAD(+)</name>
        <dbReference type="ChEBI" id="CHEBI:57540"/>
    </ligand>
</feature>
<dbReference type="GO" id="GO:0042903">
    <property type="term" value="F:tubulin deacetylase activity"/>
    <property type="evidence" value="ECO:0007669"/>
    <property type="project" value="UniProtKB-ARBA"/>
</dbReference>
<evidence type="ECO:0000256" key="13">
    <source>
        <dbReference type="ARBA" id="ARBA00022553"/>
    </source>
</evidence>
<keyword evidence="17 36" id="KW-0479">Metal-binding</keyword>
<keyword evidence="21 35" id="KW-0520">NAD</keyword>
<reference evidence="40 41" key="1">
    <citation type="submission" date="2019-06" db="EMBL/GenBank/DDBJ databases">
        <title>Discovery of a novel chromosome fission-fusion reversal in muntjac.</title>
        <authorList>
            <person name="Mudd A.B."/>
            <person name="Bredeson J.V."/>
            <person name="Baum R."/>
            <person name="Hockemeyer D."/>
            <person name="Rokhsar D.S."/>
        </authorList>
    </citation>
    <scope>NUCLEOTIDE SEQUENCE [LARGE SCALE GENOMIC DNA]</scope>
    <source>
        <strain evidence="40">UTSW_UCB_Mm</strain>
        <tissue evidence="40">Fibroblast cell line</tissue>
    </source>
</reference>
<dbReference type="GO" id="GO:0046872">
    <property type="term" value="F:metal ion binding"/>
    <property type="evidence" value="ECO:0007669"/>
    <property type="project" value="UniProtKB-KW"/>
</dbReference>
<dbReference type="GO" id="GO:0005694">
    <property type="term" value="C:chromosome"/>
    <property type="evidence" value="ECO:0007669"/>
    <property type="project" value="UniProtKB-SubCell"/>
</dbReference>
<evidence type="ECO:0000256" key="15">
    <source>
        <dbReference type="ARBA" id="ARBA00022679"/>
    </source>
</evidence>
<evidence type="ECO:0000256" key="4">
    <source>
        <dbReference type="ARBA" id="ARBA00004214"/>
    </source>
</evidence>
<dbReference type="InterPro" id="IPR026590">
    <property type="entry name" value="Ssirtuin_cat_dom"/>
</dbReference>
<keyword evidence="41" id="KW-1185">Reference proteome</keyword>
<dbReference type="PANTHER" id="PTHR11085">
    <property type="entry name" value="NAD-DEPENDENT PROTEIN DEACYLASE SIRTUIN-5, MITOCHONDRIAL-RELATED"/>
    <property type="match status" value="1"/>
</dbReference>
<dbReference type="GO" id="GO:0005814">
    <property type="term" value="C:centriole"/>
    <property type="evidence" value="ECO:0007669"/>
    <property type="project" value="UniProtKB-SubCell"/>
</dbReference>
<evidence type="ECO:0000256" key="16">
    <source>
        <dbReference type="ARBA" id="ARBA00022701"/>
    </source>
</evidence>
<feature type="compositionally biased region" description="Polar residues" evidence="38">
    <location>
        <begin position="1"/>
        <end position="10"/>
    </location>
</feature>
<evidence type="ECO:0000256" key="25">
    <source>
        <dbReference type="ARBA" id="ARBA00023273"/>
    </source>
</evidence>
<dbReference type="EC" id="2.3.1.286" evidence="9"/>
<keyword evidence="26" id="KW-0131">Cell cycle</keyword>
<dbReference type="EMBL" id="VCEA01000002">
    <property type="protein sequence ID" value="KAB0352611.1"/>
    <property type="molecule type" value="Genomic_DNA"/>
</dbReference>
<evidence type="ECO:0000256" key="29">
    <source>
        <dbReference type="ARBA" id="ARBA00041829"/>
    </source>
</evidence>
<evidence type="ECO:0000256" key="32">
    <source>
        <dbReference type="ARBA" id="ARBA00048378"/>
    </source>
</evidence>
<dbReference type="GO" id="GO:0005819">
    <property type="term" value="C:spindle"/>
    <property type="evidence" value="ECO:0007669"/>
    <property type="project" value="UniProtKB-SubCell"/>
</dbReference>
<evidence type="ECO:0000256" key="30">
    <source>
        <dbReference type="ARBA" id="ARBA00042077"/>
    </source>
</evidence>
<dbReference type="GO" id="GO:0043209">
    <property type="term" value="C:myelin sheath"/>
    <property type="evidence" value="ECO:0007669"/>
    <property type="project" value="UniProtKB-SubCell"/>
</dbReference>
<feature type="binding site" evidence="36">
    <location>
        <position position="183"/>
    </location>
    <ligand>
        <name>Zn(2+)</name>
        <dbReference type="ChEBI" id="CHEBI:29105"/>
    </ligand>
</feature>
<feature type="compositionally biased region" description="Low complexity" evidence="38">
    <location>
        <begin position="350"/>
        <end position="359"/>
    </location>
</feature>
<evidence type="ECO:0000256" key="26">
    <source>
        <dbReference type="ARBA" id="ARBA00023306"/>
    </source>
</evidence>
<evidence type="ECO:0000256" key="36">
    <source>
        <dbReference type="PIRSR" id="PIRSR037938-3"/>
    </source>
</evidence>
<dbReference type="CDD" id="cd01408">
    <property type="entry name" value="SIRT1"/>
    <property type="match status" value="1"/>
</dbReference>
<dbReference type="InterPro" id="IPR026591">
    <property type="entry name" value="Sirtuin_cat_small_dom_sf"/>
</dbReference>
<evidence type="ECO:0000256" key="33">
    <source>
        <dbReference type="ARBA" id="ARBA00048905"/>
    </source>
</evidence>
<evidence type="ECO:0000256" key="35">
    <source>
        <dbReference type="PIRSR" id="PIRSR037938-2"/>
    </source>
</evidence>
<keyword evidence="15" id="KW-0808">Transferase</keyword>
<evidence type="ECO:0000256" key="2">
    <source>
        <dbReference type="ARBA" id="ARBA00004123"/>
    </source>
</evidence>
<evidence type="ECO:0000256" key="7">
    <source>
        <dbReference type="ARBA" id="ARBA00004624"/>
    </source>
</evidence>
<dbReference type="InterPro" id="IPR003000">
    <property type="entry name" value="Sirtuin"/>
</dbReference>
<feature type="compositionally biased region" description="Basic and acidic residues" evidence="38">
    <location>
        <begin position="366"/>
        <end position="379"/>
    </location>
</feature>
<dbReference type="Proteomes" id="UP000326458">
    <property type="component" value="Unassembled WGS sequence"/>
</dbReference>
<evidence type="ECO:0000256" key="6">
    <source>
        <dbReference type="ARBA" id="ARBA00004556"/>
    </source>
</evidence>
<evidence type="ECO:0000256" key="34">
    <source>
        <dbReference type="PIRSR" id="PIRSR037938-1"/>
    </source>
</evidence>
<evidence type="ECO:0000256" key="27">
    <source>
        <dbReference type="ARBA" id="ARBA00037844"/>
    </source>
</evidence>
<feature type="region of interest" description="Disordered" evidence="38">
    <location>
        <begin position="337"/>
        <end position="379"/>
    </location>
</feature>
<comment type="caution">
    <text evidence="40">The sequence shown here is derived from an EMBL/GenBank/DDBJ whole genome shotgun (WGS) entry which is preliminary data.</text>
</comment>
<dbReference type="FunFam" id="3.30.1600.10:FF:000013">
    <property type="entry name" value="NAD-dependent protein deacetylase sirtuin-1"/>
    <property type="match status" value="1"/>
</dbReference>
<dbReference type="PANTHER" id="PTHR11085:SF6">
    <property type="entry name" value="NAD-DEPENDENT PROTEIN DEACETYLASE SIRTUIN-2"/>
    <property type="match status" value="1"/>
</dbReference>
<keyword evidence="11" id="KW-1003">Cell membrane</keyword>
<comment type="catalytic activity">
    <reaction evidence="32">
        <text>N(6)-hexadecanoyl-L-lysyl-[protein] + NAD(+) + H2O = 2''-O-hexadecanoyl-ADP-D-ribose + nicotinamide + L-lysyl-[protein]</text>
        <dbReference type="Rhea" id="RHEA:70563"/>
        <dbReference type="Rhea" id="RHEA-COMP:9752"/>
        <dbReference type="Rhea" id="RHEA-COMP:14175"/>
        <dbReference type="ChEBI" id="CHEBI:15377"/>
        <dbReference type="ChEBI" id="CHEBI:17154"/>
        <dbReference type="ChEBI" id="CHEBI:29969"/>
        <dbReference type="ChEBI" id="CHEBI:57540"/>
        <dbReference type="ChEBI" id="CHEBI:138936"/>
        <dbReference type="ChEBI" id="CHEBI:189673"/>
    </reaction>
    <physiologicalReaction direction="left-to-right" evidence="32">
        <dbReference type="Rhea" id="RHEA:70564"/>
    </physiologicalReaction>
</comment>
<evidence type="ECO:0000256" key="23">
    <source>
        <dbReference type="ARBA" id="ARBA00023212"/>
    </source>
</evidence>
<feature type="binding site" evidence="35">
    <location>
        <begin position="83"/>
        <end position="85"/>
    </location>
    <ligand>
        <name>NAD(+)</name>
        <dbReference type="ChEBI" id="CHEBI:57540"/>
    </ligand>
</feature>
<evidence type="ECO:0000256" key="31">
    <source>
        <dbReference type="ARBA" id="ARBA00043039"/>
    </source>
</evidence>
<dbReference type="InterPro" id="IPR017328">
    <property type="entry name" value="Sirtuin_class_I"/>
</dbReference>
<dbReference type="Gene3D" id="3.30.1600.10">
    <property type="entry name" value="SIR2/SIRT2 'Small Domain"/>
    <property type="match status" value="1"/>
</dbReference>
<dbReference type="GO" id="GO:0005874">
    <property type="term" value="C:microtubule"/>
    <property type="evidence" value="ECO:0007669"/>
    <property type="project" value="UniProtKB-KW"/>
</dbReference>
<evidence type="ECO:0000256" key="20">
    <source>
        <dbReference type="ARBA" id="ARBA00022843"/>
    </source>
</evidence>
<evidence type="ECO:0000256" key="21">
    <source>
        <dbReference type="ARBA" id="ARBA00023027"/>
    </source>
</evidence>
<evidence type="ECO:0000256" key="18">
    <source>
        <dbReference type="ARBA" id="ARBA00022776"/>
    </source>
</evidence>
<dbReference type="GO" id="GO:0070403">
    <property type="term" value="F:NAD+ binding"/>
    <property type="evidence" value="ECO:0007669"/>
    <property type="project" value="InterPro"/>
</dbReference>
<comment type="caution">
    <text evidence="37">Lacks conserved residue(s) required for the propagation of feature annotation.</text>
</comment>
<dbReference type="Pfam" id="PF02146">
    <property type="entry name" value="SIR2"/>
    <property type="match status" value="1"/>
</dbReference>
<dbReference type="GO" id="GO:0051301">
    <property type="term" value="P:cell division"/>
    <property type="evidence" value="ECO:0007669"/>
    <property type="project" value="UniProtKB-KW"/>
</dbReference>
<feature type="binding site" evidence="35">
    <location>
        <begin position="251"/>
        <end position="252"/>
    </location>
    <ligand>
        <name>NAD(+)</name>
        <dbReference type="ChEBI" id="CHEBI:57540"/>
    </ligand>
</feature>
<proteinExistence type="inferred from homology"/>
<comment type="similarity">
    <text evidence="8">Belongs to the sirtuin family. Class I subfamily.</text>
</comment>
<keyword evidence="18" id="KW-0498">Mitosis</keyword>
<dbReference type="PROSITE" id="PS50305">
    <property type="entry name" value="SIRTUIN"/>
    <property type="match status" value="1"/>
</dbReference>
<evidence type="ECO:0000256" key="11">
    <source>
        <dbReference type="ARBA" id="ARBA00022475"/>
    </source>
</evidence>
<dbReference type="GO" id="GO:0030426">
    <property type="term" value="C:growth cone"/>
    <property type="evidence" value="ECO:0007669"/>
    <property type="project" value="UniProtKB-SubCell"/>
</dbReference>
<evidence type="ECO:0000256" key="5">
    <source>
        <dbReference type="ARBA" id="ARBA00004286"/>
    </source>
</evidence>
<dbReference type="GO" id="GO:0017136">
    <property type="term" value="F:histone deacetylase activity, NAD-dependent"/>
    <property type="evidence" value="ECO:0007669"/>
    <property type="project" value="InterPro"/>
</dbReference>
<comment type="cofactor">
    <cofactor evidence="36">
        <name>Zn(2+)</name>
        <dbReference type="ChEBI" id="CHEBI:29105"/>
    </cofactor>
    <text evidence="36">Binds 1 zinc ion per subunit.</text>
</comment>
<evidence type="ECO:0000256" key="10">
    <source>
        <dbReference type="ARBA" id="ARBA00022454"/>
    </source>
</evidence>
<feature type="non-terminal residue" evidence="40">
    <location>
        <position position="1"/>
    </location>
</feature>
<keyword evidence="25" id="KW-0966">Cell projection</keyword>